<dbReference type="GO" id="GO:0005524">
    <property type="term" value="F:ATP binding"/>
    <property type="evidence" value="ECO:0007669"/>
    <property type="project" value="UniProtKB-KW"/>
</dbReference>
<name>A0ABT5VIA0_9BACI</name>
<evidence type="ECO:0000313" key="1">
    <source>
        <dbReference type="EMBL" id="MDE5414178.1"/>
    </source>
</evidence>
<proteinExistence type="predicted"/>
<protein>
    <submittedName>
        <fullName evidence="1">ATP-binding protein</fullName>
    </submittedName>
</protein>
<dbReference type="EMBL" id="JAOTPO010000008">
    <property type="protein sequence ID" value="MDE5414178.1"/>
    <property type="molecule type" value="Genomic_DNA"/>
</dbReference>
<accession>A0ABT5VIA0</accession>
<sequence>MILLENNKFVNFLDQFNVLSPNHSKIYDEYTSDTEYSNYNFTIKTKVQEHLENLFRENPQSLILTGNAGDGKTRLCRIIHDQLSSNELEHWPEDGIVDLRLDFGTLRIVKDLSELRDDVILEQLLRLQESIQSRHTNKLFYLIAANEGKLTKFLSQHNELAELRREVSNRFNSFKNNNQVFSIINLLDVTSSVYVEKVLEDWNKEENWEACNSCKKNGSCIIFLNHQRTSGELVQKRIVEQYRILDYLETHITMREMLIHLSFMITGGLTCEDINRAGYKELSNHSNKIYYENFYGHHLSPHAFAEMRALRIFKALDPGNYSHSDIDDFIMNGDISGNKAIEELHQELVDDSMDMQFGYFSRKLRLYRDHDGISDHSIIEDWVQKLRRKFYFEINNSAGFDRHVLLPFQYLSDYISLFNNQQTQSSIKRNLISGLNRSFSGRLVDSKASLFATSQNLMIYDEFKSKEINIIDDLIRDDIDYLPSKFTLSVQKEIKLPMNLFIFEYLMRAQGGGTHNILREEADILIDTFKNELIKISEPEEFTLTVLKRDRDSGLFVKVEIDL</sequence>
<evidence type="ECO:0000313" key="2">
    <source>
        <dbReference type="Proteomes" id="UP001148125"/>
    </source>
</evidence>
<reference evidence="1" key="1">
    <citation type="submission" date="2024-05" db="EMBL/GenBank/DDBJ databases">
        <title>Alkalihalobacillus sp. strain MEB203 novel alkaliphilic bacterium from Lonar Lake, India.</title>
        <authorList>
            <person name="Joshi A."/>
            <person name="Thite S."/>
            <person name="Mengade P."/>
        </authorList>
    </citation>
    <scope>NUCLEOTIDE SEQUENCE</scope>
    <source>
        <strain evidence="1">MEB 203</strain>
    </source>
</reference>
<keyword evidence="2" id="KW-1185">Reference proteome</keyword>
<dbReference type="InterPro" id="IPR027417">
    <property type="entry name" value="P-loop_NTPase"/>
</dbReference>
<comment type="caution">
    <text evidence="1">The sequence shown here is derived from an EMBL/GenBank/DDBJ whole genome shotgun (WGS) entry which is preliminary data.</text>
</comment>
<keyword evidence="1" id="KW-0547">Nucleotide-binding</keyword>
<gene>
    <name evidence="1" type="ORF">N7Z68_12410</name>
</gene>
<dbReference type="Proteomes" id="UP001148125">
    <property type="component" value="Unassembled WGS sequence"/>
</dbReference>
<organism evidence="1 2">
    <name type="scientific">Alkalihalobacterium chitinilyticum</name>
    <dbReference type="NCBI Taxonomy" id="2980103"/>
    <lineage>
        <taxon>Bacteria</taxon>
        <taxon>Bacillati</taxon>
        <taxon>Bacillota</taxon>
        <taxon>Bacilli</taxon>
        <taxon>Bacillales</taxon>
        <taxon>Bacillaceae</taxon>
        <taxon>Alkalihalobacterium</taxon>
    </lineage>
</organism>
<keyword evidence="1" id="KW-0067">ATP-binding</keyword>
<dbReference type="Gene3D" id="3.40.50.300">
    <property type="entry name" value="P-loop containing nucleotide triphosphate hydrolases"/>
    <property type="match status" value="1"/>
</dbReference>